<evidence type="ECO:0000259" key="1">
    <source>
        <dbReference type="PROSITE" id="PS50042"/>
    </source>
</evidence>
<dbReference type="GO" id="GO:0016301">
    <property type="term" value="F:kinase activity"/>
    <property type="evidence" value="ECO:0007669"/>
    <property type="project" value="UniProtKB-KW"/>
</dbReference>
<keyword evidence="2" id="KW-0808">Transferase</keyword>
<organism evidence="2 3">
    <name type="scientific">Caerostris darwini</name>
    <dbReference type="NCBI Taxonomy" id="1538125"/>
    <lineage>
        <taxon>Eukaryota</taxon>
        <taxon>Metazoa</taxon>
        <taxon>Ecdysozoa</taxon>
        <taxon>Arthropoda</taxon>
        <taxon>Chelicerata</taxon>
        <taxon>Arachnida</taxon>
        <taxon>Araneae</taxon>
        <taxon>Araneomorphae</taxon>
        <taxon>Entelegynae</taxon>
        <taxon>Araneoidea</taxon>
        <taxon>Araneidae</taxon>
        <taxon>Caerostris</taxon>
    </lineage>
</organism>
<comment type="caution">
    <text evidence="2">The sequence shown here is derived from an EMBL/GenBank/DDBJ whole genome shotgun (WGS) entry which is preliminary data.</text>
</comment>
<evidence type="ECO:0000313" key="2">
    <source>
        <dbReference type="EMBL" id="GIY69616.1"/>
    </source>
</evidence>
<dbReference type="AlphaFoldDB" id="A0AAV4VIB2"/>
<dbReference type="PROSITE" id="PS50042">
    <property type="entry name" value="CNMP_BINDING_3"/>
    <property type="match status" value="1"/>
</dbReference>
<dbReference type="InterPro" id="IPR018490">
    <property type="entry name" value="cNMP-bd_dom_sf"/>
</dbReference>
<keyword evidence="3" id="KW-1185">Reference proteome</keyword>
<evidence type="ECO:0000313" key="3">
    <source>
        <dbReference type="Proteomes" id="UP001054837"/>
    </source>
</evidence>
<dbReference type="CDD" id="cd00038">
    <property type="entry name" value="CAP_ED"/>
    <property type="match status" value="1"/>
</dbReference>
<proteinExistence type="predicted"/>
<feature type="domain" description="Cyclic nucleotide-binding" evidence="1">
    <location>
        <begin position="82"/>
        <end position="121"/>
    </location>
</feature>
<keyword evidence="2" id="KW-0418">Kinase</keyword>
<dbReference type="InterPro" id="IPR000595">
    <property type="entry name" value="cNMP-bd_dom"/>
</dbReference>
<protein>
    <submittedName>
        <fullName evidence="2">cGMP-dependent protein kinase, isozyme 1</fullName>
    </submittedName>
</protein>
<dbReference type="SUPFAM" id="SSF51206">
    <property type="entry name" value="cAMP-binding domain-like"/>
    <property type="match status" value="1"/>
</dbReference>
<dbReference type="Gene3D" id="2.60.120.10">
    <property type="entry name" value="Jelly Rolls"/>
    <property type="match status" value="1"/>
</dbReference>
<dbReference type="InterPro" id="IPR014710">
    <property type="entry name" value="RmlC-like_jellyroll"/>
</dbReference>
<dbReference type="Proteomes" id="UP001054837">
    <property type="component" value="Unassembled WGS sequence"/>
</dbReference>
<gene>
    <name evidence="2" type="primary">Pkg21D</name>
    <name evidence="2" type="ORF">CDAR_588491</name>
</gene>
<dbReference type="EMBL" id="BPLQ01013065">
    <property type="protein sequence ID" value="GIY69616.1"/>
    <property type="molecule type" value="Genomic_DNA"/>
</dbReference>
<name>A0AAV4VIB2_9ARAC</name>
<sequence>MDVLKSECMLTGSAPDILSSIVDSKELRISSRYGRHIPLTKKQGVSGESAGFFDSEDFQVQKHEKDFKSKQQIKDAIMENDFLKNLDSSQVREIVDCMYSQYFTKGTQVIKEGDVGSHLYVSAGIMKYGQYKLVLK</sequence>
<reference evidence="2 3" key="1">
    <citation type="submission" date="2021-06" db="EMBL/GenBank/DDBJ databases">
        <title>Caerostris darwini draft genome.</title>
        <authorList>
            <person name="Kono N."/>
            <person name="Arakawa K."/>
        </authorList>
    </citation>
    <scope>NUCLEOTIDE SEQUENCE [LARGE SCALE GENOMIC DNA]</scope>
</reference>
<accession>A0AAV4VIB2</accession>